<feature type="region of interest" description="Disordered" evidence="1">
    <location>
        <begin position="60"/>
        <end position="83"/>
    </location>
</feature>
<dbReference type="Proteomes" id="UP001497482">
    <property type="component" value="Chromosome 22"/>
</dbReference>
<gene>
    <name evidence="2" type="ORF">KC01_LOCUS26670</name>
</gene>
<sequence>MGAFQPPANCNLIKNPTDNLPGVRQQKPLYFVSYRGSIFSNFLVPRVELVRSSGHLRAFPSARTPQPRKFTLRTAPPADFPHPNQIFKNGV</sequence>
<evidence type="ECO:0000256" key="1">
    <source>
        <dbReference type="SAM" id="MobiDB-lite"/>
    </source>
</evidence>
<protein>
    <submittedName>
        <fullName evidence="2">Uncharacterized protein</fullName>
    </submittedName>
</protein>
<dbReference type="EMBL" id="OZ035844">
    <property type="protein sequence ID" value="CAL1598257.1"/>
    <property type="molecule type" value="Genomic_DNA"/>
</dbReference>
<proteinExistence type="predicted"/>
<evidence type="ECO:0000313" key="3">
    <source>
        <dbReference type="Proteomes" id="UP001497482"/>
    </source>
</evidence>
<name>A0AAV2LFZ8_KNICA</name>
<dbReference type="AlphaFoldDB" id="A0AAV2LFZ8"/>
<evidence type="ECO:0000313" key="2">
    <source>
        <dbReference type="EMBL" id="CAL1598257.1"/>
    </source>
</evidence>
<reference evidence="2 3" key="1">
    <citation type="submission" date="2024-04" db="EMBL/GenBank/DDBJ databases">
        <authorList>
            <person name="Waldvogel A.-M."/>
            <person name="Schoenle A."/>
        </authorList>
    </citation>
    <scope>NUCLEOTIDE SEQUENCE [LARGE SCALE GENOMIC DNA]</scope>
</reference>
<organism evidence="2 3">
    <name type="scientific">Knipowitschia caucasica</name>
    <name type="common">Caucasian dwarf goby</name>
    <name type="synonym">Pomatoschistus caucasicus</name>
    <dbReference type="NCBI Taxonomy" id="637954"/>
    <lineage>
        <taxon>Eukaryota</taxon>
        <taxon>Metazoa</taxon>
        <taxon>Chordata</taxon>
        <taxon>Craniata</taxon>
        <taxon>Vertebrata</taxon>
        <taxon>Euteleostomi</taxon>
        <taxon>Actinopterygii</taxon>
        <taxon>Neopterygii</taxon>
        <taxon>Teleostei</taxon>
        <taxon>Neoteleostei</taxon>
        <taxon>Acanthomorphata</taxon>
        <taxon>Gobiaria</taxon>
        <taxon>Gobiiformes</taxon>
        <taxon>Gobioidei</taxon>
        <taxon>Gobiidae</taxon>
        <taxon>Gobiinae</taxon>
        <taxon>Knipowitschia</taxon>
    </lineage>
</organism>
<accession>A0AAV2LFZ8</accession>
<keyword evidence="3" id="KW-1185">Reference proteome</keyword>